<evidence type="ECO:0000256" key="13">
    <source>
        <dbReference type="SAM" id="MobiDB-lite"/>
    </source>
</evidence>
<dbReference type="PANTHER" id="PTHR47707">
    <property type="entry name" value="8-OXO-DGTP DIPHOSPHATASE"/>
    <property type="match status" value="1"/>
</dbReference>
<keyword evidence="7 12" id="KW-0378">Hydrolase</keyword>
<feature type="region of interest" description="Disordered" evidence="13">
    <location>
        <begin position="1"/>
        <end position="22"/>
    </location>
</feature>
<keyword evidence="4" id="KW-0235">DNA replication</keyword>
<evidence type="ECO:0000256" key="1">
    <source>
        <dbReference type="ARBA" id="ARBA00001946"/>
    </source>
</evidence>
<dbReference type="Pfam" id="PF00293">
    <property type="entry name" value="NUDIX"/>
    <property type="match status" value="1"/>
</dbReference>
<dbReference type="InterPro" id="IPR020476">
    <property type="entry name" value="Nudix_hydrolase"/>
</dbReference>
<evidence type="ECO:0000256" key="9">
    <source>
        <dbReference type="ARBA" id="ARBA00023204"/>
    </source>
</evidence>
<keyword evidence="16" id="KW-1185">Reference proteome</keyword>
<sequence length="233" mass="25101">MGHSAGSVTTPPKAARHRAAPARMGRVTTTADLWHHYGRIRAERDRVVPETFHWIWSQDGGPGPELLGDLSGRIVCDLGAGAARHAAHLATRHAPARVVAADGIARHVVGAVITDAEGRVLLLHRPADDHLGGLWELPSGGVDDGETLVEALRREVGEETGLEVTAVGAYLGHFDYRSRSGRPTRQFTFTAATTGGPVVPTEHDAYAWADRAEQERVSDEVRGILAAWWDRAA</sequence>
<evidence type="ECO:0000256" key="6">
    <source>
        <dbReference type="ARBA" id="ARBA00022763"/>
    </source>
</evidence>
<comment type="catalytic activity">
    <reaction evidence="10">
        <text>8-oxo-dGTP + H2O = 8-oxo-dGMP + diphosphate + H(+)</text>
        <dbReference type="Rhea" id="RHEA:31575"/>
        <dbReference type="ChEBI" id="CHEBI:15377"/>
        <dbReference type="ChEBI" id="CHEBI:15378"/>
        <dbReference type="ChEBI" id="CHEBI:33019"/>
        <dbReference type="ChEBI" id="CHEBI:63224"/>
        <dbReference type="ChEBI" id="CHEBI:77896"/>
        <dbReference type="EC" id="3.6.1.55"/>
    </reaction>
</comment>
<accession>A0ABP5XAH4</accession>
<dbReference type="InterPro" id="IPR047127">
    <property type="entry name" value="MutT-like"/>
</dbReference>
<comment type="similarity">
    <text evidence="2 12">Belongs to the Nudix hydrolase family.</text>
</comment>
<dbReference type="InterPro" id="IPR015797">
    <property type="entry name" value="NUDIX_hydrolase-like_dom_sf"/>
</dbReference>
<dbReference type="InterPro" id="IPR000086">
    <property type="entry name" value="NUDIX_hydrolase_dom"/>
</dbReference>
<keyword evidence="3" id="KW-0515">Mutator protein</keyword>
<evidence type="ECO:0000256" key="10">
    <source>
        <dbReference type="ARBA" id="ARBA00035861"/>
    </source>
</evidence>
<keyword evidence="9" id="KW-0234">DNA repair</keyword>
<protein>
    <recommendedName>
        <fullName evidence="11">8-oxo-dGTP diphosphatase</fullName>
        <ecNumber evidence="11">3.6.1.55</ecNumber>
    </recommendedName>
</protein>
<evidence type="ECO:0000256" key="8">
    <source>
        <dbReference type="ARBA" id="ARBA00022842"/>
    </source>
</evidence>
<keyword evidence="6" id="KW-0227">DNA damage</keyword>
<organism evidence="15 16">
    <name type="scientific">Streptomyces macrosporus</name>
    <dbReference type="NCBI Taxonomy" id="44032"/>
    <lineage>
        <taxon>Bacteria</taxon>
        <taxon>Bacillati</taxon>
        <taxon>Actinomycetota</taxon>
        <taxon>Actinomycetes</taxon>
        <taxon>Kitasatosporales</taxon>
        <taxon>Streptomycetaceae</taxon>
        <taxon>Streptomyces</taxon>
    </lineage>
</organism>
<keyword evidence="8" id="KW-0460">Magnesium</keyword>
<evidence type="ECO:0000256" key="11">
    <source>
        <dbReference type="ARBA" id="ARBA00038905"/>
    </source>
</evidence>
<dbReference type="PROSITE" id="PS00893">
    <property type="entry name" value="NUDIX_BOX"/>
    <property type="match status" value="1"/>
</dbReference>
<evidence type="ECO:0000256" key="2">
    <source>
        <dbReference type="ARBA" id="ARBA00005582"/>
    </source>
</evidence>
<dbReference type="Gene3D" id="3.90.79.10">
    <property type="entry name" value="Nucleoside Triphosphate Pyrophosphohydrolase"/>
    <property type="match status" value="1"/>
</dbReference>
<feature type="domain" description="Nudix hydrolase" evidence="14">
    <location>
        <begin position="104"/>
        <end position="231"/>
    </location>
</feature>
<comment type="caution">
    <text evidence="15">The sequence shown here is derived from an EMBL/GenBank/DDBJ whole genome shotgun (WGS) entry which is preliminary data.</text>
</comment>
<evidence type="ECO:0000256" key="7">
    <source>
        <dbReference type="ARBA" id="ARBA00022801"/>
    </source>
</evidence>
<feature type="compositionally biased region" description="Polar residues" evidence="13">
    <location>
        <begin position="1"/>
        <end position="10"/>
    </location>
</feature>
<evidence type="ECO:0000256" key="12">
    <source>
        <dbReference type="RuleBase" id="RU003476"/>
    </source>
</evidence>
<evidence type="ECO:0000256" key="4">
    <source>
        <dbReference type="ARBA" id="ARBA00022705"/>
    </source>
</evidence>
<proteinExistence type="inferred from homology"/>
<dbReference type="Proteomes" id="UP001501638">
    <property type="component" value="Unassembled WGS sequence"/>
</dbReference>
<evidence type="ECO:0000259" key="14">
    <source>
        <dbReference type="PROSITE" id="PS51462"/>
    </source>
</evidence>
<evidence type="ECO:0000256" key="5">
    <source>
        <dbReference type="ARBA" id="ARBA00022723"/>
    </source>
</evidence>
<dbReference type="PRINTS" id="PR00502">
    <property type="entry name" value="NUDIXFAMILY"/>
</dbReference>
<dbReference type="EMBL" id="BAAASZ010000026">
    <property type="protein sequence ID" value="GAA2449001.1"/>
    <property type="molecule type" value="Genomic_DNA"/>
</dbReference>
<evidence type="ECO:0000313" key="15">
    <source>
        <dbReference type="EMBL" id="GAA2449001.1"/>
    </source>
</evidence>
<dbReference type="CDD" id="cd02883">
    <property type="entry name" value="NUDIX_Hydrolase"/>
    <property type="match status" value="1"/>
</dbReference>
<evidence type="ECO:0000256" key="3">
    <source>
        <dbReference type="ARBA" id="ARBA00022457"/>
    </source>
</evidence>
<keyword evidence="5" id="KW-0479">Metal-binding</keyword>
<reference evidence="16" key="1">
    <citation type="journal article" date="2019" name="Int. J. Syst. Evol. Microbiol.">
        <title>The Global Catalogue of Microorganisms (GCM) 10K type strain sequencing project: providing services to taxonomists for standard genome sequencing and annotation.</title>
        <authorList>
            <consortium name="The Broad Institute Genomics Platform"/>
            <consortium name="The Broad Institute Genome Sequencing Center for Infectious Disease"/>
            <person name="Wu L."/>
            <person name="Ma J."/>
        </authorList>
    </citation>
    <scope>NUCLEOTIDE SEQUENCE [LARGE SCALE GENOMIC DNA]</scope>
    <source>
        <strain evidence="16">JCM 6305</strain>
    </source>
</reference>
<gene>
    <name evidence="15" type="ORF">GCM10010405_35500</name>
</gene>
<dbReference type="InterPro" id="IPR029063">
    <property type="entry name" value="SAM-dependent_MTases_sf"/>
</dbReference>
<name>A0ABP5XAH4_9ACTN</name>
<dbReference type="EC" id="3.6.1.55" evidence="11"/>
<dbReference type="InterPro" id="IPR020084">
    <property type="entry name" value="NUDIX_hydrolase_CS"/>
</dbReference>
<dbReference type="SUPFAM" id="SSF55811">
    <property type="entry name" value="Nudix"/>
    <property type="match status" value="1"/>
</dbReference>
<dbReference type="PROSITE" id="PS51462">
    <property type="entry name" value="NUDIX"/>
    <property type="match status" value="1"/>
</dbReference>
<evidence type="ECO:0000313" key="16">
    <source>
        <dbReference type="Proteomes" id="UP001501638"/>
    </source>
</evidence>
<dbReference type="SUPFAM" id="SSF53335">
    <property type="entry name" value="S-adenosyl-L-methionine-dependent methyltransferases"/>
    <property type="match status" value="1"/>
</dbReference>
<dbReference type="PANTHER" id="PTHR47707:SF1">
    <property type="entry name" value="NUDIX HYDROLASE FAMILY PROTEIN"/>
    <property type="match status" value="1"/>
</dbReference>
<comment type="cofactor">
    <cofactor evidence="1">
        <name>Mg(2+)</name>
        <dbReference type="ChEBI" id="CHEBI:18420"/>
    </cofactor>
</comment>